<dbReference type="Proteomes" id="UP000321222">
    <property type="component" value="Chromosome"/>
</dbReference>
<keyword evidence="2" id="KW-1185">Reference proteome</keyword>
<protein>
    <submittedName>
        <fullName evidence="1">Uncharacterized protein</fullName>
    </submittedName>
</protein>
<accession>A0A5B9FTH3</accession>
<dbReference type="EMBL" id="CP042831">
    <property type="protein sequence ID" value="QEE50144.1"/>
    <property type="molecule type" value="Genomic_DNA"/>
</dbReference>
<dbReference type="OrthoDB" id="1433626at2"/>
<reference evidence="1 2" key="1">
    <citation type="submission" date="2019-08" db="EMBL/GenBank/DDBJ databases">
        <title>Flavobacterium alkalisoli sp. nov., isolated from rhizosphere soil of Suaeda salsa.</title>
        <authorList>
            <person name="Sun J.-Q."/>
            <person name="Xu L."/>
        </authorList>
    </citation>
    <scope>NUCLEOTIDE SEQUENCE [LARGE SCALE GENOMIC DNA]</scope>
    <source>
        <strain evidence="1 2">XS-5</strain>
    </source>
</reference>
<proteinExistence type="predicted"/>
<organism evidence="1 2">
    <name type="scientific">Flavobacterium alkalisoli</name>
    <dbReference type="NCBI Taxonomy" id="2602769"/>
    <lineage>
        <taxon>Bacteria</taxon>
        <taxon>Pseudomonadati</taxon>
        <taxon>Bacteroidota</taxon>
        <taxon>Flavobacteriia</taxon>
        <taxon>Flavobacteriales</taxon>
        <taxon>Flavobacteriaceae</taxon>
        <taxon>Flavobacterium</taxon>
    </lineage>
</organism>
<name>A0A5B9FTH3_9FLAO</name>
<sequence>MTKQPQFPLIDLSITEWSTDVFPTIIMSADTTRGSNQDFKDHLFGNLLADGNGNLFKIKGREKLASWRRFVPFMETHRYLFEHQSKQVTFNEVKEYIVKGIGFLTDSELKAVCEEELNKCSNLKDIIESFNI</sequence>
<gene>
    <name evidence="1" type="ORF">FUA48_11290</name>
</gene>
<dbReference type="KEGG" id="fak:FUA48_11290"/>
<dbReference type="RefSeq" id="WP_147583631.1">
    <property type="nucleotide sequence ID" value="NZ_CP042831.1"/>
</dbReference>
<dbReference type="AlphaFoldDB" id="A0A5B9FTH3"/>
<evidence type="ECO:0000313" key="1">
    <source>
        <dbReference type="EMBL" id="QEE50144.1"/>
    </source>
</evidence>
<evidence type="ECO:0000313" key="2">
    <source>
        <dbReference type="Proteomes" id="UP000321222"/>
    </source>
</evidence>